<dbReference type="AlphaFoldDB" id="A0A9J6D9W1"/>
<evidence type="ECO:0000256" key="2">
    <source>
        <dbReference type="ARBA" id="ARBA00022692"/>
    </source>
</evidence>
<name>A0A9J6D9W1_RHIMP</name>
<dbReference type="Proteomes" id="UP000821866">
    <property type="component" value="Chromosome 8"/>
</dbReference>
<feature type="region of interest" description="Disordered" evidence="5">
    <location>
        <begin position="123"/>
        <end position="144"/>
    </location>
</feature>
<dbReference type="EMBL" id="JABSTU010000010">
    <property type="protein sequence ID" value="KAH8018606.1"/>
    <property type="molecule type" value="Genomic_DNA"/>
</dbReference>
<reference evidence="7" key="1">
    <citation type="journal article" date="2020" name="Cell">
        <title>Large-Scale Comparative Analyses of Tick Genomes Elucidate Their Genetic Diversity and Vector Capacities.</title>
        <authorList>
            <consortium name="Tick Genome and Microbiome Consortium (TIGMIC)"/>
            <person name="Jia N."/>
            <person name="Wang J."/>
            <person name="Shi W."/>
            <person name="Du L."/>
            <person name="Sun Y."/>
            <person name="Zhan W."/>
            <person name="Jiang J.F."/>
            <person name="Wang Q."/>
            <person name="Zhang B."/>
            <person name="Ji P."/>
            <person name="Bell-Sakyi L."/>
            <person name="Cui X.M."/>
            <person name="Yuan T.T."/>
            <person name="Jiang B.G."/>
            <person name="Yang W.F."/>
            <person name="Lam T.T."/>
            <person name="Chang Q.C."/>
            <person name="Ding S.J."/>
            <person name="Wang X.J."/>
            <person name="Zhu J.G."/>
            <person name="Ruan X.D."/>
            <person name="Zhao L."/>
            <person name="Wei J.T."/>
            <person name="Ye R.Z."/>
            <person name="Que T.C."/>
            <person name="Du C.H."/>
            <person name="Zhou Y.H."/>
            <person name="Cheng J.X."/>
            <person name="Dai P.F."/>
            <person name="Guo W.B."/>
            <person name="Han X.H."/>
            <person name="Huang E.J."/>
            <person name="Li L.F."/>
            <person name="Wei W."/>
            <person name="Gao Y.C."/>
            <person name="Liu J.Z."/>
            <person name="Shao H.Z."/>
            <person name="Wang X."/>
            <person name="Wang C.C."/>
            <person name="Yang T.C."/>
            <person name="Huo Q.B."/>
            <person name="Li W."/>
            <person name="Chen H.Y."/>
            <person name="Chen S.E."/>
            <person name="Zhou L.G."/>
            <person name="Ni X.B."/>
            <person name="Tian J.H."/>
            <person name="Sheng Y."/>
            <person name="Liu T."/>
            <person name="Pan Y.S."/>
            <person name="Xia L.Y."/>
            <person name="Li J."/>
            <person name="Zhao F."/>
            <person name="Cao W.C."/>
        </authorList>
    </citation>
    <scope>NUCLEOTIDE SEQUENCE</scope>
    <source>
        <strain evidence="7">Rmic-2018</strain>
    </source>
</reference>
<evidence type="ECO:0008006" key="9">
    <source>
        <dbReference type="Google" id="ProtNLM"/>
    </source>
</evidence>
<evidence type="ECO:0000256" key="4">
    <source>
        <dbReference type="ARBA" id="ARBA00023136"/>
    </source>
</evidence>
<accession>A0A9J6D9W1</accession>
<dbReference type="PANTHER" id="PTHR24064">
    <property type="entry name" value="SOLUTE CARRIER FAMILY 22 MEMBER"/>
    <property type="match status" value="1"/>
</dbReference>
<keyword evidence="4 6" id="KW-0472">Membrane</keyword>
<reference evidence="7" key="2">
    <citation type="submission" date="2021-09" db="EMBL/GenBank/DDBJ databases">
        <authorList>
            <person name="Jia N."/>
            <person name="Wang J."/>
            <person name="Shi W."/>
            <person name="Du L."/>
            <person name="Sun Y."/>
            <person name="Zhan W."/>
            <person name="Jiang J."/>
            <person name="Wang Q."/>
            <person name="Zhang B."/>
            <person name="Ji P."/>
            <person name="Sakyi L.B."/>
            <person name="Cui X."/>
            <person name="Yuan T."/>
            <person name="Jiang B."/>
            <person name="Yang W."/>
            <person name="Lam T.T.-Y."/>
            <person name="Chang Q."/>
            <person name="Ding S."/>
            <person name="Wang X."/>
            <person name="Zhu J."/>
            <person name="Ruan X."/>
            <person name="Zhao L."/>
            <person name="Wei J."/>
            <person name="Que T."/>
            <person name="Du C."/>
            <person name="Cheng J."/>
            <person name="Dai P."/>
            <person name="Han X."/>
            <person name="Huang E."/>
            <person name="Gao Y."/>
            <person name="Liu J."/>
            <person name="Shao H."/>
            <person name="Ye R."/>
            <person name="Li L."/>
            <person name="Wei W."/>
            <person name="Wang X."/>
            <person name="Wang C."/>
            <person name="Huo Q."/>
            <person name="Li W."/>
            <person name="Guo W."/>
            <person name="Chen H."/>
            <person name="Chen S."/>
            <person name="Zhou L."/>
            <person name="Zhou L."/>
            <person name="Ni X."/>
            <person name="Tian J."/>
            <person name="Zhou Y."/>
            <person name="Sheng Y."/>
            <person name="Liu T."/>
            <person name="Pan Y."/>
            <person name="Xia L."/>
            <person name="Li J."/>
            <person name="Zhao F."/>
            <person name="Cao W."/>
        </authorList>
    </citation>
    <scope>NUCLEOTIDE SEQUENCE</scope>
    <source>
        <strain evidence="7">Rmic-2018</strain>
        <tissue evidence="7">Larvae</tissue>
    </source>
</reference>
<evidence type="ECO:0000256" key="1">
    <source>
        <dbReference type="ARBA" id="ARBA00004141"/>
    </source>
</evidence>
<comment type="caution">
    <text evidence="7">The sequence shown here is derived from an EMBL/GenBank/DDBJ whole genome shotgun (WGS) entry which is preliminary data.</text>
</comment>
<evidence type="ECO:0000313" key="8">
    <source>
        <dbReference type="Proteomes" id="UP000821866"/>
    </source>
</evidence>
<dbReference type="SUPFAM" id="SSF103473">
    <property type="entry name" value="MFS general substrate transporter"/>
    <property type="match status" value="1"/>
</dbReference>
<evidence type="ECO:0000256" key="3">
    <source>
        <dbReference type="ARBA" id="ARBA00022989"/>
    </source>
</evidence>
<feature type="transmembrane region" description="Helical" evidence="6">
    <location>
        <begin position="73"/>
        <end position="94"/>
    </location>
</feature>
<keyword evidence="2 6" id="KW-0812">Transmembrane</keyword>
<dbReference type="GO" id="GO:0016020">
    <property type="term" value="C:membrane"/>
    <property type="evidence" value="ECO:0007669"/>
    <property type="project" value="UniProtKB-SubCell"/>
</dbReference>
<dbReference type="Gene3D" id="1.20.1250.20">
    <property type="entry name" value="MFS general substrate transporter like domains"/>
    <property type="match status" value="1"/>
</dbReference>
<organism evidence="7 8">
    <name type="scientific">Rhipicephalus microplus</name>
    <name type="common">Cattle tick</name>
    <name type="synonym">Boophilus microplus</name>
    <dbReference type="NCBI Taxonomy" id="6941"/>
    <lineage>
        <taxon>Eukaryota</taxon>
        <taxon>Metazoa</taxon>
        <taxon>Ecdysozoa</taxon>
        <taxon>Arthropoda</taxon>
        <taxon>Chelicerata</taxon>
        <taxon>Arachnida</taxon>
        <taxon>Acari</taxon>
        <taxon>Parasitiformes</taxon>
        <taxon>Ixodida</taxon>
        <taxon>Ixodoidea</taxon>
        <taxon>Ixodidae</taxon>
        <taxon>Rhipicephalinae</taxon>
        <taxon>Rhipicephalus</taxon>
        <taxon>Boophilus</taxon>
    </lineage>
</organism>
<keyword evidence="3 6" id="KW-1133">Transmembrane helix</keyword>
<protein>
    <recommendedName>
        <fullName evidence="9">Organic cation/carnitine transporter</fullName>
    </recommendedName>
</protein>
<feature type="transmembrane region" description="Helical" evidence="6">
    <location>
        <begin position="45"/>
        <end position="67"/>
    </location>
</feature>
<evidence type="ECO:0000313" key="7">
    <source>
        <dbReference type="EMBL" id="KAH8018606.1"/>
    </source>
</evidence>
<feature type="transmembrane region" description="Helical" evidence="6">
    <location>
        <begin position="12"/>
        <end position="33"/>
    </location>
</feature>
<dbReference type="VEuPathDB" id="VectorBase:LOC119176185"/>
<keyword evidence="8" id="KW-1185">Reference proteome</keyword>
<gene>
    <name evidence="7" type="ORF">HPB51_009045</name>
</gene>
<sequence>MVLVVADIAWPTVTLCSLGKMSITASFATIYVYGAELFPTVLRTFAMGIAAMVASVSLIVTPHILYLGQIYSVVIPSTIFGVLSVSGGLAILLLPETMSVRLPQTLSEGEDFGKDVQPCSCVRSRTSEEDNDKQGQQQQQRSNV</sequence>
<evidence type="ECO:0000256" key="6">
    <source>
        <dbReference type="SAM" id="Phobius"/>
    </source>
</evidence>
<feature type="compositionally biased region" description="Low complexity" evidence="5">
    <location>
        <begin position="134"/>
        <end position="144"/>
    </location>
</feature>
<dbReference type="InterPro" id="IPR036259">
    <property type="entry name" value="MFS_trans_sf"/>
</dbReference>
<proteinExistence type="predicted"/>
<evidence type="ECO:0000256" key="5">
    <source>
        <dbReference type="SAM" id="MobiDB-lite"/>
    </source>
</evidence>
<comment type="subcellular location">
    <subcellularLocation>
        <location evidence="1">Membrane</location>
        <topology evidence="1">Multi-pass membrane protein</topology>
    </subcellularLocation>
</comment>